<evidence type="ECO:0000313" key="2">
    <source>
        <dbReference type="Proteomes" id="UP001164929"/>
    </source>
</evidence>
<dbReference type="Gene3D" id="1.25.40.10">
    <property type="entry name" value="Tetratricopeptide repeat domain"/>
    <property type="match status" value="1"/>
</dbReference>
<proteinExistence type="predicted"/>
<organism evidence="1 2">
    <name type="scientific">Populus alba x Populus x berolinensis</name>
    <dbReference type="NCBI Taxonomy" id="444605"/>
    <lineage>
        <taxon>Eukaryota</taxon>
        <taxon>Viridiplantae</taxon>
        <taxon>Streptophyta</taxon>
        <taxon>Embryophyta</taxon>
        <taxon>Tracheophyta</taxon>
        <taxon>Spermatophyta</taxon>
        <taxon>Magnoliopsida</taxon>
        <taxon>eudicotyledons</taxon>
        <taxon>Gunneridae</taxon>
        <taxon>Pentapetalae</taxon>
        <taxon>rosids</taxon>
        <taxon>fabids</taxon>
        <taxon>Malpighiales</taxon>
        <taxon>Salicaceae</taxon>
        <taxon>Saliceae</taxon>
        <taxon>Populus</taxon>
    </lineage>
</organism>
<accession>A0AAD6Q8I2</accession>
<gene>
    <name evidence="1" type="ORF">NC653_025882</name>
</gene>
<dbReference type="EMBL" id="JAQIZT010000010">
    <property type="protein sequence ID" value="KAJ6982896.1"/>
    <property type="molecule type" value="Genomic_DNA"/>
</dbReference>
<keyword evidence="2" id="KW-1185">Reference proteome</keyword>
<dbReference type="AlphaFoldDB" id="A0AAD6Q8I2"/>
<dbReference type="PANTHER" id="PTHR47926:SF525">
    <property type="entry name" value="EMB2261"/>
    <property type="match status" value="1"/>
</dbReference>
<dbReference type="Proteomes" id="UP001164929">
    <property type="component" value="Chromosome 10"/>
</dbReference>
<reference evidence="1" key="1">
    <citation type="journal article" date="2023" name="Mol. Ecol. Resour.">
        <title>Chromosome-level genome assembly of a triploid poplar Populus alba 'Berolinensis'.</title>
        <authorList>
            <person name="Chen S."/>
            <person name="Yu Y."/>
            <person name="Wang X."/>
            <person name="Wang S."/>
            <person name="Zhang T."/>
            <person name="Zhou Y."/>
            <person name="He R."/>
            <person name="Meng N."/>
            <person name="Wang Y."/>
            <person name="Liu W."/>
            <person name="Liu Z."/>
            <person name="Liu J."/>
            <person name="Guo Q."/>
            <person name="Huang H."/>
            <person name="Sederoff R.R."/>
            <person name="Wang G."/>
            <person name="Qu G."/>
            <person name="Chen S."/>
        </authorList>
    </citation>
    <scope>NUCLEOTIDE SEQUENCE</scope>
    <source>
        <strain evidence="1">SC-2020</strain>
    </source>
</reference>
<dbReference type="PANTHER" id="PTHR47926">
    <property type="entry name" value="PENTATRICOPEPTIDE REPEAT-CONTAINING PROTEIN"/>
    <property type="match status" value="1"/>
</dbReference>
<dbReference type="GO" id="GO:0003723">
    <property type="term" value="F:RNA binding"/>
    <property type="evidence" value="ECO:0007669"/>
    <property type="project" value="InterPro"/>
</dbReference>
<dbReference type="InterPro" id="IPR011990">
    <property type="entry name" value="TPR-like_helical_dom_sf"/>
</dbReference>
<dbReference type="GO" id="GO:0009451">
    <property type="term" value="P:RNA modification"/>
    <property type="evidence" value="ECO:0007669"/>
    <property type="project" value="InterPro"/>
</dbReference>
<sequence>MMLRKTLYSFCENFCEEVTLARCDHIISFRFALNERGGEVLQLFDEMIEEGLSLIVLLGHAALVDKGLKYFAPMNDVYDIKPGMELCNCMMYLLGHPGLLEEAEILIENADCRDDPSLGTVLLSACTASPQSAIAERIAKKALQLKLCLFS</sequence>
<dbReference type="InterPro" id="IPR046960">
    <property type="entry name" value="PPR_At4g14850-like_plant"/>
</dbReference>
<comment type="caution">
    <text evidence="1">The sequence shown here is derived from an EMBL/GenBank/DDBJ whole genome shotgun (WGS) entry which is preliminary data.</text>
</comment>
<evidence type="ECO:0000313" key="1">
    <source>
        <dbReference type="EMBL" id="KAJ6982896.1"/>
    </source>
</evidence>
<name>A0AAD6Q8I2_9ROSI</name>
<protein>
    <submittedName>
        <fullName evidence="1">Pentatricopeptide repeat-containing family protein</fullName>
    </submittedName>
</protein>